<accession>A0A5B0NHC7</accession>
<dbReference type="Proteomes" id="UP000324748">
    <property type="component" value="Unassembled WGS sequence"/>
</dbReference>
<dbReference type="EMBL" id="VSWC01000105">
    <property type="protein sequence ID" value="KAA1087500.1"/>
    <property type="molecule type" value="Genomic_DNA"/>
</dbReference>
<evidence type="ECO:0000313" key="1">
    <source>
        <dbReference type="EMBL" id="KAA1087500.1"/>
    </source>
</evidence>
<dbReference type="OrthoDB" id="10452027at2759"/>
<proteinExistence type="predicted"/>
<gene>
    <name evidence="1" type="ORF">PGT21_032682</name>
</gene>
<evidence type="ECO:0000313" key="2">
    <source>
        <dbReference type="Proteomes" id="UP000324748"/>
    </source>
</evidence>
<comment type="caution">
    <text evidence="1">The sequence shown here is derived from an EMBL/GenBank/DDBJ whole genome shotgun (WGS) entry which is preliminary data.</text>
</comment>
<keyword evidence="2" id="KW-1185">Reference proteome</keyword>
<reference evidence="1 2" key="1">
    <citation type="submission" date="2019-05" db="EMBL/GenBank/DDBJ databases">
        <title>Emergence of the Ug99 lineage of the wheat stem rust pathogen through somatic hybridization.</title>
        <authorList>
            <person name="Li F."/>
            <person name="Upadhyaya N.M."/>
            <person name="Sperschneider J."/>
            <person name="Matny O."/>
            <person name="Nguyen-Phuc H."/>
            <person name="Mago R."/>
            <person name="Raley C."/>
            <person name="Miller M.E."/>
            <person name="Silverstein K.A.T."/>
            <person name="Henningsen E."/>
            <person name="Hirsch C.D."/>
            <person name="Visser B."/>
            <person name="Pretorius Z.A."/>
            <person name="Steffenson B.J."/>
            <person name="Schwessinger B."/>
            <person name="Dodds P.N."/>
            <person name="Figueroa M."/>
        </authorList>
    </citation>
    <scope>NUCLEOTIDE SEQUENCE [LARGE SCALE GENOMIC DNA]</scope>
    <source>
        <strain evidence="1">21-0</strain>
    </source>
</reference>
<name>A0A5B0NHC7_PUCGR</name>
<organism evidence="1 2">
    <name type="scientific">Puccinia graminis f. sp. tritici</name>
    <dbReference type="NCBI Taxonomy" id="56615"/>
    <lineage>
        <taxon>Eukaryota</taxon>
        <taxon>Fungi</taxon>
        <taxon>Dikarya</taxon>
        <taxon>Basidiomycota</taxon>
        <taxon>Pucciniomycotina</taxon>
        <taxon>Pucciniomycetes</taxon>
        <taxon>Pucciniales</taxon>
        <taxon>Pucciniaceae</taxon>
        <taxon>Puccinia</taxon>
    </lineage>
</organism>
<dbReference type="AlphaFoldDB" id="A0A5B0NHC7"/>
<sequence>MRGYSERQSLIRYLFLIIVWLEHDELEDMVDSRFRHIRIPTEAEIMFPRSKFQQRMYDLLISDRAIFDEGLRLVLSNRYLVPRPSPKLRDEFDLE</sequence>
<protein>
    <submittedName>
        <fullName evidence="1">Uncharacterized protein</fullName>
    </submittedName>
</protein>